<comment type="similarity">
    <text evidence="7">Belongs to the amino acid/polyamine transporter 2 family. Amino acid/auxin permease (AAAP) (TC 2.A.18.5) subfamily.</text>
</comment>
<feature type="transmembrane region" description="Helical" evidence="9">
    <location>
        <begin position="280"/>
        <end position="300"/>
    </location>
</feature>
<evidence type="ECO:0000313" key="12">
    <source>
        <dbReference type="Proteomes" id="UP000327085"/>
    </source>
</evidence>
<organism evidence="11 12">
    <name type="scientific">Prunus dulcis</name>
    <name type="common">Almond</name>
    <name type="synonym">Amygdalus dulcis</name>
    <dbReference type="NCBI Taxonomy" id="3755"/>
    <lineage>
        <taxon>Eukaryota</taxon>
        <taxon>Viridiplantae</taxon>
        <taxon>Streptophyta</taxon>
        <taxon>Embryophyta</taxon>
        <taxon>Tracheophyta</taxon>
        <taxon>Spermatophyta</taxon>
        <taxon>Magnoliopsida</taxon>
        <taxon>eudicotyledons</taxon>
        <taxon>Gunneridae</taxon>
        <taxon>Pentapetalae</taxon>
        <taxon>rosids</taxon>
        <taxon>fabids</taxon>
        <taxon>Rosales</taxon>
        <taxon>Rosaceae</taxon>
        <taxon>Amygdaloideae</taxon>
        <taxon>Amygdaleae</taxon>
        <taxon>Prunus</taxon>
    </lineage>
</organism>
<dbReference type="Pfam" id="PF01490">
    <property type="entry name" value="Aa_trans"/>
    <property type="match status" value="1"/>
</dbReference>
<dbReference type="OMA" id="MKWTHIA"/>
<evidence type="ECO:0000256" key="8">
    <source>
        <dbReference type="SAM" id="MobiDB-lite"/>
    </source>
</evidence>
<gene>
    <name evidence="11" type="ORF">ALMOND_2B030890</name>
</gene>
<feature type="transmembrane region" description="Helical" evidence="9">
    <location>
        <begin position="241"/>
        <end position="260"/>
    </location>
</feature>
<dbReference type="FunCoup" id="A0A5E4EEL0">
    <property type="interactions" value="296"/>
</dbReference>
<feature type="transmembrane region" description="Helical" evidence="9">
    <location>
        <begin position="426"/>
        <end position="452"/>
    </location>
</feature>
<feature type="transmembrane region" description="Helical" evidence="9">
    <location>
        <begin position="351"/>
        <end position="370"/>
    </location>
</feature>
<feature type="compositionally biased region" description="Polar residues" evidence="8">
    <location>
        <begin position="41"/>
        <end position="56"/>
    </location>
</feature>
<keyword evidence="3 9" id="KW-0812">Transmembrane</keyword>
<feature type="transmembrane region" description="Helical" evidence="9">
    <location>
        <begin position="464"/>
        <end position="486"/>
    </location>
</feature>
<dbReference type="Proteomes" id="UP000327085">
    <property type="component" value="Chromosome 2"/>
</dbReference>
<protein>
    <submittedName>
        <fullName evidence="11">PREDICTED: vacuolar amino acid transporter 1</fullName>
    </submittedName>
</protein>
<dbReference type="GO" id="GO:0015179">
    <property type="term" value="F:L-amino acid transmembrane transporter activity"/>
    <property type="evidence" value="ECO:0007669"/>
    <property type="project" value="TreeGrafter"/>
</dbReference>
<evidence type="ECO:0000259" key="10">
    <source>
        <dbReference type="Pfam" id="PF01490"/>
    </source>
</evidence>
<keyword evidence="6 9" id="KW-0472">Membrane</keyword>
<evidence type="ECO:0000256" key="1">
    <source>
        <dbReference type="ARBA" id="ARBA00004141"/>
    </source>
</evidence>
<feature type="region of interest" description="Disordered" evidence="8">
    <location>
        <begin position="111"/>
        <end position="161"/>
    </location>
</feature>
<dbReference type="PANTHER" id="PTHR22950:SF692">
    <property type="entry name" value="TRANSMEMBRANE AMINO ACID TRANSPORTER FAMILY PROTEIN"/>
    <property type="match status" value="1"/>
</dbReference>
<feature type="transmembrane region" description="Helical" evidence="9">
    <location>
        <begin position="525"/>
        <end position="545"/>
    </location>
</feature>
<evidence type="ECO:0000256" key="7">
    <source>
        <dbReference type="ARBA" id="ARBA00049662"/>
    </source>
</evidence>
<evidence type="ECO:0000256" key="9">
    <source>
        <dbReference type="SAM" id="Phobius"/>
    </source>
</evidence>
<evidence type="ECO:0000313" key="11">
    <source>
        <dbReference type="EMBL" id="VVA12208.1"/>
    </source>
</evidence>
<dbReference type="GO" id="GO:0005774">
    <property type="term" value="C:vacuolar membrane"/>
    <property type="evidence" value="ECO:0007669"/>
    <property type="project" value="TreeGrafter"/>
</dbReference>
<keyword evidence="4" id="KW-0029">Amino-acid transport</keyword>
<feature type="domain" description="Amino acid transporter transmembrane" evidence="10">
    <location>
        <begin position="163"/>
        <end position="544"/>
    </location>
</feature>
<feature type="transmembrane region" description="Helical" evidence="9">
    <location>
        <begin position="195"/>
        <end position="214"/>
    </location>
</feature>
<dbReference type="AlphaFoldDB" id="A0A5E4EEL0"/>
<dbReference type="EMBL" id="CABIKO010000005">
    <property type="protein sequence ID" value="VVA12208.1"/>
    <property type="molecule type" value="Genomic_DNA"/>
</dbReference>
<keyword evidence="5 9" id="KW-1133">Transmembrane helix</keyword>
<dbReference type="PANTHER" id="PTHR22950">
    <property type="entry name" value="AMINO ACID TRANSPORTER"/>
    <property type="match status" value="1"/>
</dbReference>
<proteinExistence type="inferred from homology"/>
<evidence type="ECO:0000256" key="2">
    <source>
        <dbReference type="ARBA" id="ARBA00022448"/>
    </source>
</evidence>
<feature type="compositionally biased region" description="Acidic residues" evidence="8">
    <location>
        <begin position="13"/>
        <end position="22"/>
    </location>
</feature>
<feature type="transmembrane region" description="Helical" evidence="9">
    <location>
        <begin position="169"/>
        <end position="189"/>
    </location>
</feature>
<dbReference type="InterPro" id="IPR013057">
    <property type="entry name" value="AA_transpt_TM"/>
</dbReference>
<dbReference type="InParanoid" id="A0A5E4EEL0"/>
<feature type="transmembrane region" description="Helical" evidence="9">
    <location>
        <begin position="307"/>
        <end position="331"/>
    </location>
</feature>
<dbReference type="FunFam" id="1.20.1740.10:FF:000047">
    <property type="entry name" value="Amino acid transporter AVT1A"/>
    <property type="match status" value="1"/>
</dbReference>
<accession>A0A5E4EEL0</accession>
<dbReference type="Gramene" id="VVA12208">
    <property type="protein sequence ID" value="VVA12208"/>
    <property type="gene ID" value="Prudul26B030890"/>
</dbReference>
<keyword evidence="2" id="KW-0813">Transport</keyword>
<sequence length="554" mass="60448">MNNSVSDRSFYIESEDEEDEEKEFNKSIEDGGNDSDSSESYTENQQQNIPSSYNTQWPQSYRQSIDLYSSVPSPGIGFLGTPSLSRLGSSFLSSSLTRRHTPETLPFLTKPSVPIVADEQQQQQQQRRSSHSLLPPIHSRRSSIRKDDKPSRVSHEHHPISRHSSFTQAVINGINVLCGVGILSTPYAIKEGGWLGLSILLIFAVLSFYTGLLLRRCLDSQPGLETYPDIGQAAFGTGGRIAISIILYVELYACCIEYIILESDNLSSLFPNAHLSLGGYMLDSRILFAILTTLAVLPTVWLRDLSVLSYISAGGVIASIVVVLCLFWVGLVDGVGFENKGTPLNLSTLPVAMGLYGYCYSGHAVFPNIYTSLAKPNQYPAILLTCFVICTILYGGVAVMGYTMFGESTASQFTLNMPHDLVASKIALWTTICFALIRTTYALTISPVAMSLEELVPSNKSHIYAILIRTALVVSTLVVGLCIPFFGLVMSFIGSLFTMLVTLILPCACYLSILGGRVTRLQATLCIIIIIVGVVSSSFGTYSAVSKIVQSLIH</sequence>
<evidence type="ECO:0000256" key="3">
    <source>
        <dbReference type="ARBA" id="ARBA00022692"/>
    </source>
</evidence>
<feature type="transmembrane region" description="Helical" evidence="9">
    <location>
        <begin position="382"/>
        <end position="406"/>
    </location>
</feature>
<reference evidence="12" key="1">
    <citation type="journal article" date="2020" name="Plant J.">
        <title>Transposons played a major role in the diversification between the closely related almond and peach genomes: results from the almond genome sequence.</title>
        <authorList>
            <person name="Alioto T."/>
            <person name="Alexiou K.G."/>
            <person name="Bardil A."/>
            <person name="Barteri F."/>
            <person name="Castanera R."/>
            <person name="Cruz F."/>
            <person name="Dhingra A."/>
            <person name="Duval H."/>
            <person name="Fernandez I Marti A."/>
            <person name="Frias L."/>
            <person name="Galan B."/>
            <person name="Garcia J.L."/>
            <person name="Howad W."/>
            <person name="Gomez-Garrido J."/>
            <person name="Gut M."/>
            <person name="Julca I."/>
            <person name="Morata J."/>
            <person name="Puigdomenech P."/>
            <person name="Ribeca P."/>
            <person name="Rubio Cabetas M.J."/>
            <person name="Vlasova A."/>
            <person name="Wirthensohn M."/>
            <person name="Garcia-Mas J."/>
            <person name="Gabaldon T."/>
            <person name="Casacuberta J.M."/>
            <person name="Arus P."/>
        </authorList>
    </citation>
    <scope>NUCLEOTIDE SEQUENCE [LARGE SCALE GENOMIC DNA]</scope>
    <source>
        <strain evidence="12">cv. Texas</strain>
    </source>
</reference>
<evidence type="ECO:0000256" key="6">
    <source>
        <dbReference type="ARBA" id="ARBA00023136"/>
    </source>
</evidence>
<feature type="region of interest" description="Disordered" evidence="8">
    <location>
        <begin position="1"/>
        <end position="56"/>
    </location>
</feature>
<feature type="compositionally biased region" description="Basic and acidic residues" evidence="8">
    <location>
        <begin position="144"/>
        <end position="159"/>
    </location>
</feature>
<evidence type="ECO:0000256" key="4">
    <source>
        <dbReference type="ARBA" id="ARBA00022970"/>
    </source>
</evidence>
<comment type="subcellular location">
    <subcellularLocation>
        <location evidence="1">Membrane</location>
        <topology evidence="1">Multi-pass membrane protein</topology>
    </subcellularLocation>
</comment>
<feature type="transmembrane region" description="Helical" evidence="9">
    <location>
        <begin position="492"/>
        <end position="513"/>
    </location>
</feature>
<name>A0A5E4EEL0_PRUDU</name>
<evidence type="ECO:0000256" key="5">
    <source>
        <dbReference type="ARBA" id="ARBA00022989"/>
    </source>
</evidence>